<protein>
    <submittedName>
        <fullName evidence="2">Class I SAM-dependent methyltransferase</fullName>
    </submittedName>
</protein>
<dbReference type="OrthoDB" id="6006151at2"/>
<gene>
    <name evidence="2" type="ORF">EWM63_05315</name>
</gene>
<dbReference type="InterPro" id="IPR041698">
    <property type="entry name" value="Methyltransf_25"/>
</dbReference>
<dbReference type="PANTHER" id="PTHR43464">
    <property type="entry name" value="METHYLTRANSFERASE"/>
    <property type="match status" value="1"/>
</dbReference>
<dbReference type="GO" id="GO:0010420">
    <property type="term" value="F:polyprenyldihydroxybenzoate methyltransferase activity"/>
    <property type="evidence" value="ECO:0007669"/>
    <property type="project" value="TreeGrafter"/>
</dbReference>
<dbReference type="GO" id="GO:0032259">
    <property type="term" value="P:methylation"/>
    <property type="evidence" value="ECO:0007669"/>
    <property type="project" value="UniProtKB-KW"/>
</dbReference>
<dbReference type="KEGG" id="plue:EWM63_05315"/>
<evidence type="ECO:0000313" key="2">
    <source>
        <dbReference type="EMBL" id="QBE62467.1"/>
    </source>
</evidence>
<keyword evidence="2" id="KW-0808">Transferase</keyword>
<dbReference type="EMBL" id="CP035913">
    <property type="protein sequence ID" value="QBE62467.1"/>
    <property type="molecule type" value="Genomic_DNA"/>
</dbReference>
<dbReference type="PANTHER" id="PTHR43464:SF23">
    <property type="entry name" value="JUVENILE HORMONE ACID O-METHYLTRANSFERASE"/>
    <property type="match status" value="1"/>
</dbReference>
<reference evidence="2 3" key="1">
    <citation type="submission" date="2019-02" db="EMBL/GenBank/DDBJ databases">
        <title>Draft Genome Sequences of Six Type Strains of the Genus Massilia.</title>
        <authorList>
            <person name="Miess H."/>
            <person name="Frediansyhah A."/>
            <person name="Gross H."/>
        </authorList>
    </citation>
    <scope>NUCLEOTIDE SEQUENCE [LARGE SCALE GENOMIC DNA]</scope>
    <source>
        <strain evidence="2 3">DSM 17473</strain>
    </source>
</reference>
<proteinExistence type="predicted"/>
<dbReference type="RefSeq" id="WP_130185602.1">
    <property type="nucleotide sequence ID" value="NZ_CP035913.1"/>
</dbReference>
<dbReference type="SUPFAM" id="SSF53335">
    <property type="entry name" value="S-adenosyl-L-methionine-dependent methyltransferases"/>
    <property type="match status" value="1"/>
</dbReference>
<evidence type="ECO:0000259" key="1">
    <source>
        <dbReference type="Pfam" id="PF13649"/>
    </source>
</evidence>
<evidence type="ECO:0000313" key="3">
    <source>
        <dbReference type="Proteomes" id="UP000290637"/>
    </source>
</evidence>
<keyword evidence="2" id="KW-0489">Methyltransferase</keyword>
<dbReference type="InterPro" id="IPR029063">
    <property type="entry name" value="SAM-dependent_MTases_sf"/>
</dbReference>
<name>A0A4P6KUH0_9BURK</name>
<sequence>MNQVTLKQFYALNAAAIEDAYDKPERQADLAAVRGKVAELLRGHKVLELACGTGYWTRVIAPTAASVHATDVNEEVLALARSRQQGGNVTFAQADAWDLPLSPGQYTAVFAGFWWSHVKREEQERFLAQLRAKLGKDVLLVLLDSVYVDGSSTVIARTDLEGNTYQFRLLASGERLEVLKNFPTDSFLRKKLATATKEIRIDRLEHYWLLTARLK</sequence>
<organism evidence="2 3">
    <name type="scientific">Pseudoduganella lutea</name>
    <dbReference type="NCBI Taxonomy" id="321985"/>
    <lineage>
        <taxon>Bacteria</taxon>
        <taxon>Pseudomonadati</taxon>
        <taxon>Pseudomonadota</taxon>
        <taxon>Betaproteobacteria</taxon>
        <taxon>Burkholderiales</taxon>
        <taxon>Oxalobacteraceae</taxon>
        <taxon>Telluria group</taxon>
        <taxon>Pseudoduganella</taxon>
    </lineage>
</organism>
<dbReference type="AlphaFoldDB" id="A0A4P6KUH0"/>
<dbReference type="Proteomes" id="UP000290637">
    <property type="component" value="Chromosome"/>
</dbReference>
<feature type="domain" description="Methyltransferase" evidence="1">
    <location>
        <begin position="46"/>
        <end position="134"/>
    </location>
</feature>
<dbReference type="CDD" id="cd02440">
    <property type="entry name" value="AdoMet_MTases"/>
    <property type="match status" value="1"/>
</dbReference>
<dbReference type="Pfam" id="PF13649">
    <property type="entry name" value="Methyltransf_25"/>
    <property type="match status" value="1"/>
</dbReference>
<accession>A0A4P6KUH0</accession>
<dbReference type="Gene3D" id="3.40.50.150">
    <property type="entry name" value="Vaccinia Virus protein VP39"/>
    <property type="match status" value="1"/>
</dbReference>
<keyword evidence="3" id="KW-1185">Reference proteome</keyword>